<sequence>MNKDSIPVMEEVCVSVKNHEPAHCSCCNHDHAEKKRNIWMAGLGIALFLLTFVSGVISEPYDIILYSIAYLLLGKDILQSAVSNMIHGRPFDETFLMAAATLGAFAIGEYPEAVGVMLFSRIGEAFEERAVDKSRGQIMKAVDLRPQSVQRITENNDWETIPAAEADIGDILLVRVGDRIPLDGKVIEGRSFVDTSAVTGEPVPVLCEEGHRVMSGGINTSGVLKIEVVKRLSESMVTKILESVETAAANKPKLDRFITRFSRVYTPIVVGIAVMTALIPSVITGEWHQWIYTALTFLVISCPCALVLSVPLSFFAGIGAASKQGILFKGGNAVEQMKRIKVVVMDKTGTVTKGNFTVQAIMPEGSAKSDEILRMCASVEQLSLHPIAQSVVMEAKNKNLVLYKTVKNQEIAGEGIVAEIAGSTVLCGNKKLMDRNGVMIPSIQNPGYGSEVFVAVDHIFWGRIIISDTIKPDAAAAVRKIHELGAVTAMLTGDSQDAAAYIARQTGMDEVKAKLLPQDKVEHMADFRKKYGPVMFVGDGINDAPVLAGADVGAAMGSGADAAVEAADVVFLNSQMNAVPQAMHIARETVDIATQNIAFALGIKAIIIVLGFFGYASMWAAVFADSGVAALCVLNAARMLYKK</sequence>
<dbReference type="InterPro" id="IPR051014">
    <property type="entry name" value="Cation_Transport_ATPase_IB"/>
</dbReference>
<keyword evidence="11" id="KW-0547">Nucleotide-binding</keyword>
<evidence type="ECO:0000256" key="6">
    <source>
        <dbReference type="ARBA" id="ARBA00022967"/>
    </source>
</evidence>
<dbReference type="InterPro" id="IPR001757">
    <property type="entry name" value="P_typ_ATPase"/>
</dbReference>
<dbReference type="EC" id="7.2.2.21" evidence="9"/>
<dbReference type="PANTHER" id="PTHR48085:SF5">
    <property type="entry name" value="CADMIUM_ZINC-TRANSPORTING ATPASE HMA4-RELATED"/>
    <property type="match status" value="1"/>
</dbReference>
<keyword evidence="3" id="KW-0104">Cadmium</keyword>
<keyword evidence="11" id="KW-0067">ATP-binding</keyword>
<feature type="domain" description="P-type ATPase A" evidence="12">
    <location>
        <begin position="144"/>
        <end position="245"/>
    </location>
</feature>
<comment type="catalytic activity">
    <reaction evidence="10">
        <text>Cd(2+)(in) + ATP + H2O = Cd(2+)(out) + ADP + phosphate + H(+)</text>
        <dbReference type="Rhea" id="RHEA:12132"/>
        <dbReference type="ChEBI" id="CHEBI:15377"/>
        <dbReference type="ChEBI" id="CHEBI:15378"/>
        <dbReference type="ChEBI" id="CHEBI:30616"/>
        <dbReference type="ChEBI" id="CHEBI:43474"/>
        <dbReference type="ChEBI" id="CHEBI:48775"/>
        <dbReference type="ChEBI" id="CHEBI:456216"/>
        <dbReference type="EC" id="7.2.2.21"/>
    </reaction>
</comment>
<keyword evidence="5 11" id="KW-0479">Metal-binding</keyword>
<keyword evidence="6" id="KW-1278">Translocase</keyword>
<dbReference type="EMBL" id="FNHQ01000014">
    <property type="protein sequence ID" value="SDM82024.1"/>
    <property type="molecule type" value="Genomic_DNA"/>
</dbReference>
<dbReference type="SUPFAM" id="SSF81653">
    <property type="entry name" value="Calcium ATPase, transduction domain A"/>
    <property type="match status" value="1"/>
</dbReference>
<dbReference type="SFLD" id="SFLDF00027">
    <property type="entry name" value="p-type_atpase"/>
    <property type="match status" value="1"/>
</dbReference>
<dbReference type="GO" id="GO:0016887">
    <property type="term" value="F:ATP hydrolysis activity"/>
    <property type="evidence" value="ECO:0007669"/>
    <property type="project" value="InterPro"/>
</dbReference>
<dbReference type="Pfam" id="PF00122">
    <property type="entry name" value="E1-E2_ATPase"/>
    <property type="match status" value="1"/>
</dbReference>
<dbReference type="InterPro" id="IPR023298">
    <property type="entry name" value="ATPase_P-typ_TM_dom_sf"/>
</dbReference>
<feature type="transmembrane region" description="Helical" evidence="11">
    <location>
        <begin position="264"/>
        <end position="283"/>
    </location>
</feature>
<dbReference type="InterPro" id="IPR044492">
    <property type="entry name" value="P_typ_ATPase_HD_dom"/>
</dbReference>
<dbReference type="STRING" id="349095.SAMN05660299_01587"/>
<dbReference type="Pfam" id="PF00702">
    <property type="entry name" value="Hydrolase"/>
    <property type="match status" value="1"/>
</dbReference>
<evidence type="ECO:0000256" key="11">
    <source>
        <dbReference type="RuleBase" id="RU362081"/>
    </source>
</evidence>
<proteinExistence type="inferred from homology"/>
<dbReference type="InterPro" id="IPR059000">
    <property type="entry name" value="ATPase_P-type_domA"/>
</dbReference>
<keyword evidence="11" id="KW-1003">Cell membrane</keyword>
<dbReference type="PROSITE" id="PS01229">
    <property type="entry name" value="COF_2"/>
    <property type="match status" value="1"/>
</dbReference>
<organism evidence="13 14">
    <name type="scientific">Megasphaera paucivorans</name>
    <dbReference type="NCBI Taxonomy" id="349095"/>
    <lineage>
        <taxon>Bacteria</taxon>
        <taxon>Bacillati</taxon>
        <taxon>Bacillota</taxon>
        <taxon>Negativicutes</taxon>
        <taxon>Veillonellales</taxon>
        <taxon>Veillonellaceae</taxon>
        <taxon>Megasphaera</taxon>
    </lineage>
</organism>
<comment type="similarity">
    <text evidence="2 11">Belongs to the cation transport ATPase (P-type) (TC 3.A.3) family. Type IB subfamily.</text>
</comment>
<dbReference type="InterPro" id="IPR036412">
    <property type="entry name" value="HAD-like_sf"/>
</dbReference>
<evidence type="ECO:0000256" key="3">
    <source>
        <dbReference type="ARBA" id="ARBA00022539"/>
    </source>
</evidence>
<feature type="transmembrane region" description="Helical" evidence="11">
    <location>
        <begin position="597"/>
        <end position="616"/>
    </location>
</feature>
<evidence type="ECO:0000313" key="13">
    <source>
        <dbReference type="EMBL" id="SDM82024.1"/>
    </source>
</evidence>
<evidence type="ECO:0000256" key="9">
    <source>
        <dbReference type="ARBA" id="ARBA00039103"/>
    </source>
</evidence>
<dbReference type="Gene3D" id="3.40.50.1000">
    <property type="entry name" value="HAD superfamily/HAD-like"/>
    <property type="match status" value="1"/>
</dbReference>
<dbReference type="GO" id="GO:0005524">
    <property type="term" value="F:ATP binding"/>
    <property type="evidence" value="ECO:0007669"/>
    <property type="project" value="UniProtKB-UniRule"/>
</dbReference>
<dbReference type="OrthoDB" id="9813266at2"/>
<dbReference type="NCBIfam" id="TIGR01525">
    <property type="entry name" value="ATPase-IB_hvy"/>
    <property type="match status" value="1"/>
</dbReference>
<feature type="transmembrane region" description="Helical" evidence="11">
    <location>
        <begin position="289"/>
        <end position="315"/>
    </location>
</feature>
<evidence type="ECO:0000259" key="12">
    <source>
        <dbReference type="Pfam" id="PF00122"/>
    </source>
</evidence>
<dbReference type="InterPro" id="IPR008250">
    <property type="entry name" value="ATPase_P-typ_transduc_dom_A_sf"/>
</dbReference>
<evidence type="ECO:0000256" key="2">
    <source>
        <dbReference type="ARBA" id="ARBA00006024"/>
    </source>
</evidence>
<accession>A0A1G9WBT1</accession>
<dbReference type="SFLD" id="SFLDG00002">
    <property type="entry name" value="C1.7:_P-type_atpase_like"/>
    <property type="match status" value="1"/>
</dbReference>
<gene>
    <name evidence="13" type="ORF">SAMN05660299_01587</name>
</gene>
<dbReference type="InterPro" id="IPR023299">
    <property type="entry name" value="ATPase_P-typ_cyto_dom_N"/>
</dbReference>
<dbReference type="PANTHER" id="PTHR48085">
    <property type="entry name" value="CADMIUM/ZINC-TRANSPORTING ATPASE HMA2-RELATED"/>
    <property type="match status" value="1"/>
</dbReference>
<dbReference type="Gene3D" id="3.40.1110.10">
    <property type="entry name" value="Calcium-transporting ATPase, cytoplasmic domain N"/>
    <property type="match status" value="1"/>
</dbReference>
<dbReference type="SUPFAM" id="SSF56784">
    <property type="entry name" value="HAD-like"/>
    <property type="match status" value="1"/>
</dbReference>
<keyword evidence="7 11" id="KW-1133">Transmembrane helix</keyword>
<evidence type="ECO:0000256" key="8">
    <source>
        <dbReference type="ARBA" id="ARBA00023136"/>
    </source>
</evidence>
<dbReference type="AlphaFoldDB" id="A0A1G9WBT1"/>
<dbReference type="GO" id="GO:0005886">
    <property type="term" value="C:plasma membrane"/>
    <property type="evidence" value="ECO:0007669"/>
    <property type="project" value="UniProtKB-SubCell"/>
</dbReference>
<keyword evidence="14" id="KW-1185">Reference proteome</keyword>
<evidence type="ECO:0000256" key="4">
    <source>
        <dbReference type="ARBA" id="ARBA00022692"/>
    </source>
</evidence>
<dbReference type="InterPro" id="IPR018303">
    <property type="entry name" value="ATPase_P-typ_P_site"/>
</dbReference>
<dbReference type="PRINTS" id="PR00119">
    <property type="entry name" value="CATATPASE"/>
</dbReference>
<evidence type="ECO:0000256" key="10">
    <source>
        <dbReference type="ARBA" id="ARBA00049338"/>
    </source>
</evidence>
<keyword evidence="8 11" id="KW-0472">Membrane</keyword>
<dbReference type="NCBIfam" id="TIGR01512">
    <property type="entry name" value="ATPase-IB2_Cd"/>
    <property type="match status" value="1"/>
</dbReference>
<dbReference type="GO" id="GO:0046872">
    <property type="term" value="F:metal ion binding"/>
    <property type="evidence" value="ECO:0007669"/>
    <property type="project" value="UniProtKB-KW"/>
</dbReference>
<evidence type="ECO:0000256" key="5">
    <source>
        <dbReference type="ARBA" id="ARBA00022723"/>
    </source>
</evidence>
<dbReference type="RefSeq" id="WP_091650292.1">
    <property type="nucleotide sequence ID" value="NZ_FNHQ01000014.1"/>
</dbReference>
<dbReference type="PROSITE" id="PS00154">
    <property type="entry name" value="ATPASE_E1_E2"/>
    <property type="match status" value="1"/>
</dbReference>
<dbReference type="Gene3D" id="2.70.150.10">
    <property type="entry name" value="Calcium-transporting ATPase, cytoplasmic transduction domain A"/>
    <property type="match status" value="1"/>
</dbReference>
<dbReference type="SFLD" id="SFLDS00003">
    <property type="entry name" value="Haloacid_Dehalogenase"/>
    <property type="match status" value="1"/>
</dbReference>
<dbReference type="InterPro" id="IPR027256">
    <property type="entry name" value="P-typ_ATPase_IB"/>
</dbReference>
<feature type="transmembrane region" description="Helical" evidence="11">
    <location>
        <begin position="38"/>
        <end position="57"/>
    </location>
</feature>
<dbReference type="SUPFAM" id="SSF81665">
    <property type="entry name" value="Calcium ATPase, transmembrane domain M"/>
    <property type="match status" value="1"/>
</dbReference>
<dbReference type="GO" id="GO:0008551">
    <property type="term" value="F:P-type cadmium transporter activity"/>
    <property type="evidence" value="ECO:0007669"/>
    <property type="project" value="UniProtKB-EC"/>
</dbReference>
<evidence type="ECO:0000256" key="7">
    <source>
        <dbReference type="ARBA" id="ARBA00022989"/>
    </source>
</evidence>
<reference evidence="13 14" key="1">
    <citation type="submission" date="2016-10" db="EMBL/GenBank/DDBJ databases">
        <authorList>
            <person name="de Groot N.N."/>
        </authorList>
    </citation>
    <scope>NUCLEOTIDE SEQUENCE [LARGE SCALE GENOMIC DNA]</scope>
    <source>
        <strain evidence="13 14">DSM 16981</strain>
    </source>
</reference>
<name>A0A1G9WBT1_9FIRM</name>
<keyword evidence="4 11" id="KW-0812">Transmembrane</keyword>
<comment type="subcellular location">
    <subcellularLocation>
        <location evidence="11">Cell membrane</location>
    </subcellularLocation>
    <subcellularLocation>
        <location evidence="1">Membrane</location>
        <topology evidence="1">Multi-pass membrane protein</topology>
    </subcellularLocation>
</comment>
<dbReference type="NCBIfam" id="TIGR01494">
    <property type="entry name" value="ATPase_P-type"/>
    <property type="match status" value="1"/>
</dbReference>
<evidence type="ECO:0000313" key="14">
    <source>
        <dbReference type="Proteomes" id="UP000199309"/>
    </source>
</evidence>
<dbReference type="InterPro" id="IPR023214">
    <property type="entry name" value="HAD_sf"/>
</dbReference>
<protein>
    <recommendedName>
        <fullName evidence="9">Cd(2+)-exporting ATPase</fullName>
        <ecNumber evidence="9">7.2.2.21</ecNumber>
    </recommendedName>
</protein>
<evidence type="ECO:0000256" key="1">
    <source>
        <dbReference type="ARBA" id="ARBA00004141"/>
    </source>
</evidence>
<dbReference type="Proteomes" id="UP000199309">
    <property type="component" value="Unassembled WGS sequence"/>
</dbReference>